<dbReference type="Gene3D" id="4.10.280.10">
    <property type="entry name" value="Helix-loop-helix DNA-binding domain"/>
    <property type="match status" value="1"/>
</dbReference>
<dbReference type="AlphaFoldDB" id="A0A5N6RPE9"/>
<dbReference type="Pfam" id="PF00010">
    <property type="entry name" value="HLH"/>
    <property type="match status" value="1"/>
</dbReference>
<proteinExistence type="predicted"/>
<dbReference type="InterPro" id="IPR036638">
    <property type="entry name" value="HLH_DNA-bd_sf"/>
</dbReference>
<name>A0A5N6RPE9_9ROSI</name>
<reference evidence="6 7" key="1">
    <citation type="submission" date="2019-06" db="EMBL/GenBank/DDBJ databases">
        <title>A chromosomal-level reference genome of Carpinus fangiana (Coryloideae, Betulaceae).</title>
        <authorList>
            <person name="Yang X."/>
            <person name="Wang Z."/>
            <person name="Zhang L."/>
            <person name="Hao G."/>
            <person name="Liu J."/>
            <person name="Yang Y."/>
        </authorList>
    </citation>
    <scope>NUCLEOTIDE SEQUENCE [LARGE SCALE GENOMIC DNA]</scope>
    <source>
        <strain evidence="6">Cfa_2016G</strain>
        <tissue evidence="6">Leaf</tissue>
    </source>
</reference>
<evidence type="ECO:0000256" key="1">
    <source>
        <dbReference type="ARBA" id="ARBA00004123"/>
    </source>
</evidence>
<protein>
    <recommendedName>
        <fullName evidence="5">BHLH domain-containing protein</fullName>
    </recommendedName>
</protein>
<dbReference type="SMART" id="SM00353">
    <property type="entry name" value="HLH"/>
    <property type="match status" value="1"/>
</dbReference>
<evidence type="ECO:0000256" key="3">
    <source>
        <dbReference type="ARBA" id="ARBA00023163"/>
    </source>
</evidence>
<dbReference type="InterPro" id="IPR015660">
    <property type="entry name" value="MASH1/Ascl1a-like"/>
</dbReference>
<dbReference type="EMBL" id="CM017328">
    <property type="protein sequence ID" value="KAE8124195.1"/>
    <property type="molecule type" value="Genomic_DNA"/>
</dbReference>
<dbReference type="SUPFAM" id="SSF47459">
    <property type="entry name" value="HLH, helix-loop-helix DNA-binding domain"/>
    <property type="match status" value="1"/>
</dbReference>
<dbReference type="OrthoDB" id="752507at2759"/>
<comment type="subcellular location">
    <subcellularLocation>
        <location evidence="1">Nucleus</location>
    </subcellularLocation>
</comment>
<keyword evidence="2" id="KW-0805">Transcription regulation</keyword>
<keyword evidence="4" id="KW-0539">Nucleus</keyword>
<dbReference type="PROSITE" id="PS50888">
    <property type="entry name" value="BHLH"/>
    <property type="match status" value="1"/>
</dbReference>
<feature type="domain" description="BHLH" evidence="5">
    <location>
        <begin position="11"/>
        <end position="67"/>
    </location>
</feature>
<accession>A0A5N6RPE9</accession>
<dbReference type="GO" id="GO:0000981">
    <property type="term" value="F:DNA-binding transcription factor activity, RNA polymerase II-specific"/>
    <property type="evidence" value="ECO:0007669"/>
    <property type="project" value="TreeGrafter"/>
</dbReference>
<evidence type="ECO:0000256" key="2">
    <source>
        <dbReference type="ARBA" id="ARBA00023015"/>
    </source>
</evidence>
<dbReference type="PANTHER" id="PTHR13935">
    <property type="entry name" value="ACHAETE-SCUTE TRANSCRIPTION FACTOR-RELATED"/>
    <property type="match status" value="1"/>
</dbReference>
<keyword evidence="7" id="KW-1185">Reference proteome</keyword>
<sequence length="182" mass="20556">MKKMMSSSSEASKLDRKMVERNRRIQMKGLCSRLSSLLPPPHHIKSSKDMLSQLDQLNLAASYIKQLRERGEELKGRKEQAMRIGSSSDTINDKMKIGTKLPLIDLREFGSSIEVILITGLQKNFMLSEVLSILQEEGAEVVSASFSAVDDKVFHTIHAQVRISRLGVETSRARQRLQDLVF</sequence>
<evidence type="ECO:0000256" key="4">
    <source>
        <dbReference type="ARBA" id="ARBA00023242"/>
    </source>
</evidence>
<evidence type="ECO:0000313" key="6">
    <source>
        <dbReference type="EMBL" id="KAE8124195.1"/>
    </source>
</evidence>
<dbReference type="GO" id="GO:0090575">
    <property type="term" value="C:RNA polymerase II transcription regulator complex"/>
    <property type="evidence" value="ECO:0007669"/>
    <property type="project" value="TreeGrafter"/>
</dbReference>
<evidence type="ECO:0000313" key="7">
    <source>
        <dbReference type="Proteomes" id="UP000327013"/>
    </source>
</evidence>
<dbReference type="GO" id="GO:0000977">
    <property type="term" value="F:RNA polymerase II transcription regulatory region sequence-specific DNA binding"/>
    <property type="evidence" value="ECO:0007669"/>
    <property type="project" value="TreeGrafter"/>
</dbReference>
<dbReference type="PANTHER" id="PTHR13935:SF46">
    <property type="entry name" value="TRANSCRIPTION FACTOR BHLH167-RELATED"/>
    <property type="match status" value="1"/>
</dbReference>
<dbReference type="InterPro" id="IPR011598">
    <property type="entry name" value="bHLH_dom"/>
</dbReference>
<keyword evidence="3" id="KW-0804">Transcription</keyword>
<dbReference type="Proteomes" id="UP000327013">
    <property type="component" value="Chromosome 8"/>
</dbReference>
<gene>
    <name evidence="6" type="ORF">FH972_019101</name>
</gene>
<dbReference type="GO" id="GO:0046983">
    <property type="term" value="F:protein dimerization activity"/>
    <property type="evidence" value="ECO:0007669"/>
    <property type="project" value="InterPro"/>
</dbReference>
<organism evidence="6 7">
    <name type="scientific">Carpinus fangiana</name>
    <dbReference type="NCBI Taxonomy" id="176857"/>
    <lineage>
        <taxon>Eukaryota</taxon>
        <taxon>Viridiplantae</taxon>
        <taxon>Streptophyta</taxon>
        <taxon>Embryophyta</taxon>
        <taxon>Tracheophyta</taxon>
        <taxon>Spermatophyta</taxon>
        <taxon>Magnoliopsida</taxon>
        <taxon>eudicotyledons</taxon>
        <taxon>Gunneridae</taxon>
        <taxon>Pentapetalae</taxon>
        <taxon>rosids</taxon>
        <taxon>fabids</taxon>
        <taxon>Fagales</taxon>
        <taxon>Betulaceae</taxon>
        <taxon>Carpinus</taxon>
    </lineage>
</organism>
<evidence type="ECO:0000259" key="5">
    <source>
        <dbReference type="PROSITE" id="PS50888"/>
    </source>
</evidence>